<sequence>MKSTFQQPTALPALVLFLLLATSELASGQPNQSDPNNPYDYGGRLSPVMAVVVVIVIALLFFLGFFTIYLRHCTGAASDGSVNPRAGGARRVMNAAAARGLDAATIETFPTFAYSEVKTQKIGKGALECAICLNEFEDDETLRLLPRCDHVFHPHCIDAWLKSHVTCPVCRTNLAEQEQRDEPVEPEVVTEIDLESQQTVVPEPVLERGESAARVKLPRSHTTGHSVVLPGECTERFTLRLPEELRKKIMANWKMNRSNSLLVRSRSGKPVDRSRARSDRWLFIKTPSFMWRSRDDGSIRLGGNGSVKANAVISPTGDSVRADRWNFLRNPSFLWRTTPVPSPRVEVNKDGEGPSSSVQGQHSGTAGLSSGSVRLPV</sequence>
<evidence type="ECO:0000256" key="13">
    <source>
        <dbReference type="ARBA" id="ARBA00024209"/>
    </source>
</evidence>
<name>A0A8X7SFW5_BRACI</name>
<feature type="region of interest" description="Disordered" evidence="15">
    <location>
        <begin position="339"/>
        <end position="377"/>
    </location>
</feature>
<evidence type="ECO:0000256" key="4">
    <source>
        <dbReference type="ARBA" id="ARBA00012483"/>
    </source>
</evidence>
<keyword evidence="5" id="KW-0808">Transferase</keyword>
<keyword evidence="20" id="KW-1185">Reference proteome</keyword>
<keyword evidence="17" id="KW-0732">Signal</keyword>
<dbReference type="PROSITE" id="PS50089">
    <property type="entry name" value="ZF_RING_2"/>
    <property type="match status" value="1"/>
</dbReference>
<evidence type="ECO:0000256" key="16">
    <source>
        <dbReference type="SAM" id="Phobius"/>
    </source>
</evidence>
<dbReference type="PANTHER" id="PTHR14155">
    <property type="entry name" value="RING FINGER DOMAIN-CONTAINING"/>
    <property type="match status" value="1"/>
</dbReference>
<evidence type="ECO:0000256" key="10">
    <source>
        <dbReference type="ARBA" id="ARBA00022833"/>
    </source>
</evidence>
<evidence type="ECO:0000259" key="18">
    <source>
        <dbReference type="PROSITE" id="PS50089"/>
    </source>
</evidence>
<dbReference type="GO" id="GO:0061630">
    <property type="term" value="F:ubiquitin protein ligase activity"/>
    <property type="evidence" value="ECO:0007669"/>
    <property type="project" value="UniProtKB-EC"/>
</dbReference>
<dbReference type="CDD" id="cd16461">
    <property type="entry name" value="RING-H2_EL5-like"/>
    <property type="match status" value="1"/>
</dbReference>
<dbReference type="GO" id="GO:0016020">
    <property type="term" value="C:membrane"/>
    <property type="evidence" value="ECO:0007669"/>
    <property type="project" value="UniProtKB-SubCell"/>
</dbReference>
<keyword evidence="11 16" id="KW-1133">Transmembrane helix</keyword>
<dbReference type="AlphaFoldDB" id="A0A8X7SFW5"/>
<accession>A0A8X7SFW5</accession>
<evidence type="ECO:0000256" key="3">
    <source>
        <dbReference type="ARBA" id="ARBA00004906"/>
    </source>
</evidence>
<keyword evidence="9" id="KW-0833">Ubl conjugation pathway</keyword>
<evidence type="ECO:0000256" key="14">
    <source>
        <dbReference type="PROSITE-ProRule" id="PRU00175"/>
    </source>
</evidence>
<evidence type="ECO:0000313" key="19">
    <source>
        <dbReference type="EMBL" id="KAG2305542.1"/>
    </source>
</evidence>
<evidence type="ECO:0000256" key="5">
    <source>
        <dbReference type="ARBA" id="ARBA00022679"/>
    </source>
</evidence>
<dbReference type="FunFam" id="3.30.40.10:FF:000187">
    <property type="entry name" value="E3 ubiquitin-protein ligase ATL6"/>
    <property type="match status" value="1"/>
</dbReference>
<dbReference type="InterPro" id="IPR013083">
    <property type="entry name" value="Znf_RING/FYVE/PHD"/>
</dbReference>
<keyword evidence="7" id="KW-0479">Metal-binding</keyword>
<evidence type="ECO:0000256" key="11">
    <source>
        <dbReference type="ARBA" id="ARBA00022989"/>
    </source>
</evidence>
<dbReference type="InterPro" id="IPR001841">
    <property type="entry name" value="Znf_RING"/>
</dbReference>
<evidence type="ECO:0000256" key="15">
    <source>
        <dbReference type="SAM" id="MobiDB-lite"/>
    </source>
</evidence>
<reference evidence="19 20" key="1">
    <citation type="submission" date="2020-02" db="EMBL/GenBank/DDBJ databases">
        <authorList>
            <person name="Ma Q."/>
            <person name="Huang Y."/>
            <person name="Song X."/>
            <person name="Pei D."/>
        </authorList>
    </citation>
    <scope>NUCLEOTIDE SEQUENCE [LARGE SCALE GENOMIC DNA]</scope>
    <source>
        <strain evidence="19">Sxm20200214</strain>
        <tissue evidence="19">Leaf</tissue>
    </source>
</reference>
<evidence type="ECO:0000256" key="7">
    <source>
        <dbReference type="ARBA" id="ARBA00022723"/>
    </source>
</evidence>
<dbReference type="Proteomes" id="UP000886595">
    <property type="component" value="Unassembled WGS sequence"/>
</dbReference>
<comment type="catalytic activity">
    <reaction evidence="1">
        <text>S-ubiquitinyl-[E2 ubiquitin-conjugating enzyme]-L-cysteine + [acceptor protein]-L-lysine = [E2 ubiquitin-conjugating enzyme]-L-cysteine + N(6)-ubiquitinyl-[acceptor protein]-L-lysine.</text>
        <dbReference type="EC" id="2.3.2.27"/>
    </reaction>
</comment>
<comment type="similarity">
    <text evidence="13">Belongs to the RING-type zinc finger family. ATL subfamily.</text>
</comment>
<evidence type="ECO:0000256" key="1">
    <source>
        <dbReference type="ARBA" id="ARBA00000900"/>
    </source>
</evidence>
<proteinExistence type="inferred from homology"/>
<feature type="chain" id="PRO_5036491252" description="RING-type E3 ubiquitin transferase" evidence="17">
    <location>
        <begin position="29"/>
        <end position="377"/>
    </location>
</feature>
<evidence type="ECO:0000313" key="20">
    <source>
        <dbReference type="Proteomes" id="UP000886595"/>
    </source>
</evidence>
<dbReference type="SUPFAM" id="SSF57850">
    <property type="entry name" value="RING/U-box"/>
    <property type="match status" value="1"/>
</dbReference>
<evidence type="ECO:0000256" key="2">
    <source>
        <dbReference type="ARBA" id="ARBA00004167"/>
    </source>
</evidence>
<dbReference type="Pfam" id="PF13639">
    <property type="entry name" value="zf-RING_2"/>
    <property type="match status" value="1"/>
</dbReference>
<comment type="caution">
    <text evidence="19">The sequence shown here is derived from an EMBL/GenBank/DDBJ whole genome shotgun (WGS) entry which is preliminary data.</text>
</comment>
<comment type="pathway">
    <text evidence="3">Protein modification; protein ubiquitination.</text>
</comment>
<keyword evidence="6 16" id="KW-0812">Transmembrane</keyword>
<evidence type="ECO:0000256" key="9">
    <source>
        <dbReference type="ARBA" id="ARBA00022786"/>
    </source>
</evidence>
<dbReference type="SMART" id="SM00184">
    <property type="entry name" value="RING"/>
    <property type="match status" value="1"/>
</dbReference>
<gene>
    <name evidence="19" type="ORF">Bca52824_034193</name>
</gene>
<dbReference type="EMBL" id="JAAMPC010000007">
    <property type="protein sequence ID" value="KAG2305542.1"/>
    <property type="molecule type" value="Genomic_DNA"/>
</dbReference>
<keyword evidence="10" id="KW-0862">Zinc</keyword>
<evidence type="ECO:0000256" key="17">
    <source>
        <dbReference type="SAM" id="SignalP"/>
    </source>
</evidence>
<protein>
    <recommendedName>
        <fullName evidence="4">RING-type E3 ubiquitin transferase</fullName>
        <ecNumber evidence="4">2.3.2.27</ecNumber>
    </recommendedName>
</protein>
<evidence type="ECO:0000256" key="6">
    <source>
        <dbReference type="ARBA" id="ARBA00022692"/>
    </source>
</evidence>
<feature type="transmembrane region" description="Helical" evidence="16">
    <location>
        <begin position="48"/>
        <end position="70"/>
    </location>
</feature>
<keyword evidence="8 14" id="KW-0863">Zinc-finger</keyword>
<dbReference type="Gene3D" id="3.30.40.10">
    <property type="entry name" value="Zinc/RING finger domain, C3HC4 (zinc finger)"/>
    <property type="match status" value="1"/>
</dbReference>
<dbReference type="PANTHER" id="PTHR14155:SF563">
    <property type="entry name" value="RING-TYPE DOMAIN-CONTAINING PROTEIN"/>
    <property type="match status" value="1"/>
</dbReference>
<feature type="signal peptide" evidence="17">
    <location>
        <begin position="1"/>
        <end position="28"/>
    </location>
</feature>
<feature type="domain" description="RING-type" evidence="18">
    <location>
        <begin position="129"/>
        <end position="171"/>
    </location>
</feature>
<evidence type="ECO:0000256" key="8">
    <source>
        <dbReference type="ARBA" id="ARBA00022771"/>
    </source>
</evidence>
<dbReference type="EC" id="2.3.2.27" evidence="4"/>
<dbReference type="InterPro" id="IPR053238">
    <property type="entry name" value="RING-H2_zinc_finger"/>
</dbReference>
<organism evidence="19 20">
    <name type="scientific">Brassica carinata</name>
    <name type="common">Ethiopian mustard</name>
    <name type="synonym">Abyssinian cabbage</name>
    <dbReference type="NCBI Taxonomy" id="52824"/>
    <lineage>
        <taxon>Eukaryota</taxon>
        <taxon>Viridiplantae</taxon>
        <taxon>Streptophyta</taxon>
        <taxon>Embryophyta</taxon>
        <taxon>Tracheophyta</taxon>
        <taxon>Spermatophyta</taxon>
        <taxon>Magnoliopsida</taxon>
        <taxon>eudicotyledons</taxon>
        <taxon>Gunneridae</taxon>
        <taxon>Pentapetalae</taxon>
        <taxon>rosids</taxon>
        <taxon>malvids</taxon>
        <taxon>Brassicales</taxon>
        <taxon>Brassicaceae</taxon>
        <taxon>Brassiceae</taxon>
        <taxon>Brassica</taxon>
    </lineage>
</organism>
<dbReference type="OrthoDB" id="8062037at2759"/>
<evidence type="ECO:0000256" key="12">
    <source>
        <dbReference type="ARBA" id="ARBA00023136"/>
    </source>
</evidence>
<dbReference type="GO" id="GO:0008270">
    <property type="term" value="F:zinc ion binding"/>
    <property type="evidence" value="ECO:0007669"/>
    <property type="project" value="UniProtKB-KW"/>
</dbReference>
<feature type="compositionally biased region" description="Polar residues" evidence="15">
    <location>
        <begin position="354"/>
        <end position="377"/>
    </location>
</feature>
<keyword evidence="12 16" id="KW-0472">Membrane</keyword>
<comment type="subcellular location">
    <subcellularLocation>
        <location evidence="2">Membrane</location>
        <topology evidence="2">Single-pass membrane protein</topology>
    </subcellularLocation>
</comment>